<keyword evidence="2" id="KW-1185">Reference proteome</keyword>
<proteinExistence type="predicted"/>
<reference evidence="1 2" key="1">
    <citation type="submission" date="2022-05" db="EMBL/GenBank/DDBJ databases">
        <authorList>
            <person name="Friedrich I."/>
            <person name="Poehlein A."/>
            <person name="Schneider D."/>
            <person name="Hertel R."/>
            <person name="Daniel R."/>
        </authorList>
    </citation>
    <scope>NUCLEOTIDE SEQUENCE [LARGE SCALE GENOMIC DNA]</scope>
</reference>
<dbReference type="Proteomes" id="UP001057221">
    <property type="component" value="Segment"/>
</dbReference>
<evidence type="ECO:0000313" key="2">
    <source>
        <dbReference type="Proteomes" id="UP001057221"/>
    </source>
</evidence>
<gene>
    <name evidence="1" type="ORF">DOMOVOI_03680</name>
</gene>
<organism evidence="1 2">
    <name type="scientific">Brevundimonas phage vB_BpoS-Domovoi</name>
    <dbReference type="NCBI Taxonomy" id="2948598"/>
    <lineage>
        <taxon>Viruses</taxon>
        <taxon>Duplodnaviria</taxon>
        <taxon>Heunggongvirae</taxon>
        <taxon>Uroviricota</taxon>
        <taxon>Caudoviricetes</taxon>
        <taxon>Jeanschmidtviridae</taxon>
        <taxon>Marchewkavirus</taxon>
        <taxon>Marchewkavirus domovoi</taxon>
    </lineage>
</organism>
<dbReference type="EMBL" id="ON529855">
    <property type="protein sequence ID" value="USN14842.1"/>
    <property type="molecule type" value="Genomic_DNA"/>
</dbReference>
<sequence>MSKPPSTLQNLCLDIPQSPSPAPYIISVDPASKDSKSCGMAILPRNRVPAPPTSPLVVSATQQTIDWKSVSVGVDWADAAAAMAKYRDAIASISQAQMNSYFQTNILGAHSPFRDLNESRFAPTRAEDLGCVTAMIQAVRDHFGSDDGLSMDYRVECWQDENPYYLNAWLFGPRGEFTGYARVDALKDEFKHHARTARRGDVVTAKLRGVPIPVTFRVTMLAGLDDAMRGSRLYGRRDEPQAYYQFASYEDYAAWESLAAYDRTSLHDL</sequence>
<protein>
    <submittedName>
        <fullName evidence="1">Uncharacterized protein</fullName>
    </submittedName>
</protein>
<evidence type="ECO:0000313" key="1">
    <source>
        <dbReference type="EMBL" id="USN14842.1"/>
    </source>
</evidence>
<name>A0A9E7MS65_9CAUD</name>
<accession>A0A9E7MS65</accession>